<feature type="region of interest" description="Disordered" evidence="1">
    <location>
        <begin position="31"/>
        <end position="68"/>
    </location>
</feature>
<dbReference type="SUPFAM" id="SSF46626">
    <property type="entry name" value="Cytochrome c"/>
    <property type="match status" value="1"/>
</dbReference>
<name>A0ABV7YXG2_9BACT</name>
<protein>
    <recommendedName>
        <fullName evidence="4">Cytochrome c domain-containing protein</fullName>
    </recommendedName>
</protein>
<dbReference type="RefSeq" id="WP_379838565.1">
    <property type="nucleotide sequence ID" value="NZ_JBHRYQ010000001.1"/>
</dbReference>
<gene>
    <name evidence="2" type="ORF">ACFOOI_13765</name>
</gene>
<evidence type="ECO:0000256" key="1">
    <source>
        <dbReference type="SAM" id="MobiDB-lite"/>
    </source>
</evidence>
<organism evidence="2 3">
    <name type="scientific">Lacihabitans lacunae</name>
    <dbReference type="NCBI Taxonomy" id="1028214"/>
    <lineage>
        <taxon>Bacteria</taxon>
        <taxon>Pseudomonadati</taxon>
        <taxon>Bacteroidota</taxon>
        <taxon>Cytophagia</taxon>
        <taxon>Cytophagales</taxon>
        <taxon>Leadbetterellaceae</taxon>
        <taxon>Lacihabitans</taxon>
    </lineage>
</organism>
<sequence length="260" mass="27295">MRVLTKACFSFILIYTLQSCLYKKNDAVPAGSSTTNTTDGTTGGTGNTGGTGSTGGTSNLTCSSPSSGTVTNPTGVCFNTQILPFFQSNCAKSGCHDTKTKAEGYDLSTYAGILKKGISKTNPASSTLYKVMIDTGKNRMPPSPAAKLTTTQTDLVLTWIKEGAKETNCTVVINSENPTYSGTIKPYLDVNCVGCHQSGNASGGVILDNYNNVKAMATNGTFVGVISYATGYRPMPPSYKSSDCQITAVQNWIKNGAKND</sequence>
<evidence type="ECO:0008006" key="4">
    <source>
        <dbReference type="Google" id="ProtNLM"/>
    </source>
</evidence>
<dbReference type="Proteomes" id="UP001595616">
    <property type="component" value="Unassembled WGS sequence"/>
</dbReference>
<dbReference type="InterPro" id="IPR036909">
    <property type="entry name" value="Cyt_c-like_dom_sf"/>
</dbReference>
<evidence type="ECO:0000313" key="3">
    <source>
        <dbReference type="Proteomes" id="UP001595616"/>
    </source>
</evidence>
<feature type="compositionally biased region" description="Gly residues" evidence="1">
    <location>
        <begin position="41"/>
        <end position="55"/>
    </location>
</feature>
<feature type="compositionally biased region" description="Low complexity" evidence="1">
    <location>
        <begin position="31"/>
        <end position="40"/>
    </location>
</feature>
<dbReference type="PANTHER" id="PTHR35889:SF3">
    <property type="entry name" value="F-BOX DOMAIN-CONTAINING PROTEIN"/>
    <property type="match status" value="1"/>
</dbReference>
<proteinExistence type="predicted"/>
<dbReference type="PANTHER" id="PTHR35889">
    <property type="entry name" value="CYCLOINULO-OLIGOSACCHARIDE FRUCTANOTRANSFERASE-RELATED"/>
    <property type="match status" value="1"/>
</dbReference>
<evidence type="ECO:0000313" key="2">
    <source>
        <dbReference type="EMBL" id="MFC3811725.1"/>
    </source>
</evidence>
<accession>A0ABV7YXG2</accession>
<dbReference type="PROSITE" id="PS51257">
    <property type="entry name" value="PROKAR_LIPOPROTEIN"/>
    <property type="match status" value="1"/>
</dbReference>
<reference evidence="3" key="1">
    <citation type="journal article" date="2019" name="Int. J. Syst. Evol. Microbiol.">
        <title>The Global Catalogue of Microorganisms (GCM) 10K type strain sequencing project: providing services to taxonomists for standard genome sequencing and annotation.</title>
        <authorList>
            <consortium name="The Broad Institute Genomics Platform"/>
            <consortium name="The Broad Institute Genome Sequencing Center for Infectious Disease"/>
            <person name="Wu L."/>
            <person name="Ma J."/>
        </authorList>
    </citation>
    <scope>NUCLEOTIDE SEQUENCE [LARGE SCALE GENOMIC DNA]</scope>
    <source>
        <strain evidence="3">CECT 7956</strain>
    </source>
</reference>
<dbReference type="Gene3D" id="1.10.760.10">
    <property type="entry name" value="Cytochrome c-like domain"/>
    <property type="match status" value="1"/>
</dbReference>
<dbReference type="EMBL" id="JBHRYQ010000001">
    <property type="protein sequence ID" value="MFC3811725.1"/>
    <property type="molecule type" value="Genomic_DNA"/>
</dbReference>
<comment type="caution">
    <text evidence="2">The sequence shown here is derived from an EMBL/GenBank/DDBJ whole genome shotgun (WGS) entry which is preliminary data.</text>
</comment>
<keyword evidence="3" id="KW-1185">Reference proteome</keyword>